<dbReference type="GO" id="GO:0045727">
    <property type="term" value="P:positive regulation of translation"/>
    <property type="evidence" value="ECO:0007669"/>
    <property type="project" value="TreeGrafter"/>
</dbReference>
<feature type="region of interest" description="Disordered" evidence="4">
    <location>
        <begin position="706"/>
        <end position="782"/>
    </location>
</feature>
<dbReference type="InterPro" id="IPR006630">
    <property type="entry name" value="La_HTH"/>
</dbReference>
<dbReference type="GO" id="GO:0000339">
    <property type="term" value="F:RNA cap binding"/>
    <property type="evidence" value="ECO:0007669"/>
    <property type="project" value="InterPro"/>
</dbReference>
<feature type="compositionally biased region" description="Basic and acidic residues" evidence="4">
    <location>
        <begin position="1097"/>
        <end position="1111"/>
    </location>
</feature>
<feature type="region of interest" description="Disordered" evidence="4">
    <location>
        <begin position="538"/>
        <end position="575"/>
    </location>
</feature>
<dbReference type="InterPro" id="IPR006607">
    <property type="entry name" value="DM15"/>
</dbReference>
<feature type="compositionally biased region" description="Polar residues" evidence="4">
    <location>
        <begin position="538"/>
        <end position="555"/>
    </location>
</feature>
<feature type="compositionally biased region" description="Basic and acidic residues" evidence="4">
    <location>
        <begin position="556"/>
        <end position="575"/>
    </location>
</feature>
<evidence type="ECO:0000313" key="7">
    <source>
        <dbReference type="Proteomes" id="UP000801492"/>
    </source>
</evidence>
<evidence type="ECO:0000259" key="5">
    <source>
        <dbReference type="PROSITE" id="PS50961"/>
    </source>
</evidence>
<feature type="region of interest" description="Disordered" evidence="4">
    <location>
        <begin position="1004"/>
        <end position="1111"/>
    </location>
</feature>
<dbReference type="SMART" id="SM00715">
    <property type="entry name" value="LA"/>
    <property type="match status" value="1"/>
</dbReference>
<dbReference type="InterPro" id="IPR045180">
    <property type="entry name" value="La_dom_prot"/>
</dbReference>
<feature type="compositionally biased region" description="Basic and acidic residues" evidence="4">
    <location>
        <begin position="135"/>
        <end position="145"/>
    </location>
</feature>
<dbReference type="Pfam" id="PF21071">
    <property type="entry name" value="LARP1_HEAT"/>
    <property type="match status" value="1"/>
</dbReference>
<keyword evidence="7" id="KW-1185">Reference proteome</keyword>
<dbReference type="GO" id="GO:0008187">
    <property type="term" value="F:poly-pyrimidine tract binding"/>
    <property type="evidence" value="ECO:0007669"/>
    <property type="project" value="UniProtKB-ARBA"/>
</dbReference>
<keyword evidence="1 3" id="KW-0694">RNA-binding</keyword>
<feature type="compositionally biased region" description="Basic and acidic residues" evidence="4">
    <location>
        <begin position="310"/>
        <end position="325"/>
    </location>
</feature>
<proteinExistence type="predicted"/>
<feature type="compositionally biased region" description="Polar residues" evidence="4">
    <location>
        <begin position="1050"/>
        <end position="1092"/>
    </location>
</feature>
<dbReference type="InterPro" id="IPR036390">
    <property type="entry name" value="WH_DNA-bd_sf"/>
</dbReference>
<dbReference type="PANTHER" id="PTHR22792:SF132">
    <property type="entry name" value="LA-RELATED PROTEIN 1"/>
    <property type="match status" value="1"/>
</dbReference>
<feature type="compositionally biased region" description="Basic and acidic residues" evidence="4">
    <location>
        <begin position="100"/>
        <end position="113"/>
    </location>
</feature>
<dbReference type="FunFam" id="1.10.10.10:FF:000131">
    <property type="entry name" value="la-related protein 1B isoform X2"/>
    <property type="match status" value="1"/>
</dbReference>
<evidence type="ECO:0000256" key="4">
    <source>
        <dbReference type="SAM" id="MobiDB-lite"/>
    </source>
</evidence>
<evidence type="ECO:0000256" key="1">
    <source>
        <dbReference type="ARBA" id="ARBA00022884"/>
    </source>
</evidence>
<dbReference type="SMART" id="SM00684">
    <property type="entry name" value="DM15"/>
    <property type="match status" value="3"/>
</dbReference>
<feature type="compositionally biased region" description="Pro residues" evidence="4">
    <location>
        <begin position="706"/>
        <end position="725"/>
    </location>
</feature>
<sequence>MSTHIAATTTHSATGGASSDPTSSSYAHAVLNFKGDKENGSNKENIEEPRKEFIQPCKSIKSTIQDNTSTQVSNEEMQSAESVDDGGSFTPVVSHSRKERKNEKKREKNRESLSAKVNGNIEKRESASVAPPQVDKGKDKEPTQEVKKVYVEAPLPKTNPWQINRNATNVVATKEPQVEKRVLQPHKQAAIVNGQTSPAVVRAPKDRRKYNQKASDFSDICDWPSLGDHSVERKSNSPVGNNPPVLAKQQSSDAEPDNGDSADKKKKNSKYKWVPLEIDITKGKTKRETSPRQKADRSGDGQSTVSDGDGDWRAEKDKDHVEKGGRHSRPSSTAPRGRGRNRGGRRGQFNRPSNRTPSDPEYPDFPADYVQVNNFGSSSDSVNFVVPYMGTFYYNSNNYINLDSPTLKEYIKKQIEYYFSEENLLRDFFLRRKMDPEGYLPITLIASFHRVQALTNNVALVVEAISSSDKLELHTAEFKVRAKKDPMKWPILDANGGEEITSAHHLVPPPPLPKSFREAHSENLNPDVAEFVPHDAVQNNTNSVHNGKESVQNNKNSDKEKSVISEKEGPKVISEEDSWREVKRKNKENKARREIKKEEPRIEREELEFHFDEELDQEVPMGRQNTFTTDWPEEDTDELSDRDINKLLIVTQVPSTRAPKHEGYDRTGDWTTRVKMTQELGQAINDGLYYYEEDLWNDLDYDRPFCAPPAPRKQNPEVPPPPPPLQIEQIKQQPQTTNNKAQHQAAGRNRKATRFYAVVKDKSPDPRTPRKRKTRHSNNPPVEHHVAEALFLRMTVHIVLYRRFHYFRSSVGTSPNESALATSAGSISSSVPQQLPHFQHPSHALLKDNNFTQQAYHKYRQRCLKERKRFGSGHSSEMNTLFRFWSFFLRENFNRAMYNEFKTLAVEDAEKGYRYGLECLFRFYSYGLETKFRPHLYEDFQQETVKDYETGQLYGLEKFWAFLKYYKHSSDLQVNSTLKQYLSKFKNIEDFRVVEPQINEMLKGHQGGRSQWHQKNRNRSVSESQTCSSNVPIPGSSRTDETYPRIRRLSGSNSGKQRTESFNAQAGTSAPTFSSFRMQNRTRTQSFGSGRTKNSRSRTESWRQRDQEEKK</sequence>
<feature type="region of interest" description="Disordered" evidence="4">
    <location>
        <begin position="1"/>
        <end position="145"/>
    </location>
</feature>
<dbReference type="AlphaFoldDB" id="A0A8K0C541"/>
<dbReference type="GO" id="GO:0048255">
    <property type="term" value="P:mRNA stabilization"/>
    <property type="evidence" value="ECO:0007669"/>
    <property type="project" value="InterPro"/>
</dbReference>
<evidence type="ECO:0000256" key="2">
    <source>
        <dbReference type="ARBA" id="ARBA00072183"/>
    </source>
</evidence>
<dbReference type="Gene3D" id="1.10.10.10">
    <property type="entry name" value="Winged helix-like DNA-binding domain superfamily/Winged helix DNA-binding domain"/>
    <property type="match status" value="1"/>
</dbReference>
<dbReference type="Pfam" id="PF05383">
    <property type="entry name" value="La"/>
    <property type="match status" value="1"/>
</dbReference>
<feature type="compositionally biased region" description="Basic and acidic residues" evidence="4">
    <location>
        <begin position="279"/>
        <end position="299"/>
    </location>
</feature>
<dbReference type="GO" id="GO:0005829">
    <property type="term" value="C:cytosol"/>
    <property type="evidence" value="ECO:0007669"/>
    <property type="project" value="TreeGrafter"/>
</dbReference>
<dbReference type="PANTHER" id="PTHR22792">
    <property type="entry name" value="LUPUS LA PROTEIN-RELATED"/>
    <property type="match status" value="1"/>
</dbReference>
<comment type="caution">
    <text evidence="6">The sequence shown here is derived from an EMBL/GenBank/DDBJ whole genome shotgun (WGS) entry which is preliminary data.</text>
</comment>
<dbReference type="GO" id="GO:0010494">
    <property type="term" value="C:cytoplasmic stress granule"/>
    <property type="evidence" value="ECO:0007669"/>
    <property type="project" value="TreeGrafter"/>
</dbReference>
<name>A0A8K0C541_IGNLU</name>
<dbReference type="Proteomes" id="UP000801492">
    <property type="component" value="Unassembled WGS sequence"/>
</dbReference>
<feature type="compositionally biased region" description="Polar residues" evidence="4">
    <location>
        <begin position="60"/>
        <end position="81"/>
    </location>
</feature>
<dbReference type="InterPro" id="IPR036388">
    <property type="entry name" value="WH-like_DNA-bd_sf"/>
</dbReference>
<feature type="domain" description="HTH La-type RNA-binding" evidence="5">
    <location>
        <begin position="401"/>
        <end position="493"/>
    </location>
</feature>
<feature type="region of interest" description="Disordered" evidence="4">
    <location>
        <begin position="186"/>
        <end position="365"/>
    </location>
</feature>
<feature type="compositionally biased region" description="Basic and acidic residues" evidence="4">
    <location>
        <begin position="34"/>
        <end position="53"/>
    </location>
</feature>
<accession>A0A8K0C541</accession>
<dbReference type="PROSITE" id="PS50961">
    <property type="entry name" value="HTH_LA"/>
    <property type="match status" value="1"/>
</dbReference>
<evidence type="ECO:0000256" key="3">
    <source>
        <dbReference type="PROSITE-ProRule" id="PRU00332"/>
    </source>
</evidence>
<dbReference type="SUPFAM" id="SSF46785">
    <property type="entry name" value="Winged helix' DNA-binding domain"/>
    <property type="match status" value="1"/>
</dbReference>
<feature type="compositionally biased region" description="Polar residues" evidence="4">
    <location>
        <begin position="1019"/>
        <end position="1031"/>
    </location>
</feature>
<dbReference type="EMBL" id="VTPC01090965">
    <property type="protein sequence ID" value="KAF2880478.1"/>
    <property type="molecule type" value="Genomic_DNA"/>
</dbReference>
<protein>
    <recommendedName>
        <fullName evidence="2">La-related protein 1</fullName>
    </recommendedName>
</protein>
<feature type="compositionally biased region" description="Basic and acidic residues" evidence="4">
    <location>
        <begin position="759"/>
        <end position="768"/>
    </location>
</feature>
<organism evidence="6 7">
    <name type="scientific">Ignelater luminosus</name>
    <name type="common">Cucubano</name>
    <name type="synonym">Pyrophorus luminosus</name>
    <dbReference type="NCBI Taxonomy" id="2038154"/>
    <lineage>
        <taxon>Eukaryota</taxon>
        <taxon>Metazoa</taxon>
        <taxon>Ecdysozoa</taxon>
        <taxon>Arthropoda</taxon>
        <taxon>Hexapoda</taxon>
        <taxon>Insecta</taxon>
        <taxon>Pterygota</taxon>
        <taxon>Neoptera</taxon>
        <taxon>Endopterygota</taxon>
        <taxon>Coleoptera</taxon>
        <taxon>Polyphaga</taxon>
        <taxon>Elateriformia</taxon>
        <taxon>Elateroidea</taxon>
        <taxon>Elateridae</taxon>
        <taxon>Agrypninae</taxon>
        <taxon>Pyrophorini</taxon>
        <taxon>Ignelater</taxon>
    </lineage>
</organism>
<feature type="compositionally biased region" description="Low complexity" evidence="4">
    <location>
        <begin position="1"/>
        <end position="19"/>
    </location>
</feature>
<feature type="compositionally biased region" description="Low complexity" evidence="4">
    <location>
        <begin position="726"/>
        <end position="735"/>
    </location>
</feature>
<reference evidence="6" key="1">
    <citation type="submission" date="2019-08" db="EMBL/GenBank/DDBJ databases">
        <title>The genome of the North American firefly Photinus pyralis.</title>
        <authorList>
            <consortium name="Photinus pyralis genome working group"/>
            <person name="Fallon T.R."/>
            <person name="Sander Lower S.E."/>
            <person name="Weng J.-K."/>
        </authorList>
    </citation>
    <scope>NUCLEOTIDE SEQUENCE</scope>
    <source>
        <strain evidence="6">TRF0915ILg1</strain>
        <tissue evidence="6">Whole body</tissue>
    </source>
</reference>
<dbReference type="OrthoDB" id="340227at2759"/>
<gene>
    <name evidence="6" type="ORF">ILUMI_25685</name>
</gene>
<evidence type="ECO:0000313" key="6">
    <source>
        <dbReference type="EMBL" id="KAF2880478.1"/>
    </source>
</evidence>